<dbReference type="EMBL" id="WUUL01000006">
    <property type="protein sequence ID" value="MXQ54185.1"/>
    <property type="molecule type" value="Genomic_DNA"/>
</dbReference>
<keyword evidence="3" id="KW-0805">Transcription regulation</keyword>
<keyword evidence="5" id="KW-0804">Transcription</keyword>
<keyword evidence="4" id="KW-0238">DNA-binding</keyword>
<evidence type="ECO:0000259" key="6">
    <source>
        <dbReference type="PROSITE" id="PS50995"/>
    </source>
</evidence>
<evidence type="ECO:0000256" key="4">
    <source>
        <dbReference type="ARBA" id="ARBA00023125"/>
    </source>
</evidence>
<keyword evidence="8" id="KW-1185">Reference proteome</keyword>
<dbReference type="GO" id="GO:0006950">
    <property type="term" value="P:response to stress"/>
    <property type="evidence" value="ECO:0007669"/>
    <property type="project" value="TreeGrafter"/>
</dbReference>
<dbReference type="PANTHER" id="PTHR33164">
    <property type="entry name" value="TRANSCRIPTIONAL REGULATOR, MARR FAMILY"/>
    <property type="match status" value="1"/>
</dbReference>
<sequence>MAKKDDMLRLDSQLCFSIYACSREIIGLYRPLLDDLGITYPQYLVLLVLWEQKECTVKELGNRLYLDSGTLTPMLKRMENNGLVKRFRSQQDERVVLISLTKKGESLKERAYCIPEEFLAKSGFTLAEMKEMLVRLQSLRKQMNA</sequence>
<dbReference type="InterPro" id="IPR036388">
    <property type="entry name" value="WH-like_DNA-bd_sf"/>
</dbReference>
<dbReference type="PANTHER" id="PTHR33164:SF5">
    <property type="entry name" value="ORGANIC HYDROPEROXIDE RESISTANCE TRANSCRIPTIONAL REGULATOR"/>
    <property type="match status" value="1"/>
</dbReference>
<dbReference type="GO" id="GO:0003700">
    <property type="term" value="F:DNA-binding transcription factor activity"/>
    <property type="evidence" value="ECO:0007669"/>
    <property type="project" value="InterPro"/>
</dbReference>
<dbReference type="InterPro" id="IPR055166">
    <property type="entry name" value="Transc_reg_Sar_Rot_HTH"/>
</dbReference>
<evidence type="ECO:0000256" key="5">
    <source>
        <dbReference type="ARBA" id="ARBA00023163"/>
    </source>
</evidence>
<dbReference type="SMART" id="SM00347">
    <property type="entry name" value="HTH_MARR"/>
    <property type="match status" value="1"/>
</dbReference>
<dbReference type="FunFam" id="1.10.10.10:FF:000163">
    <property type="entry name" value="MarR family transcriptional regulator"/>
    <property type="match status" value="1"/>
</dbReference>
<keyword evidence="2" id="KW-0963">Cytoplasm</keyword>
<evidence type="ECO:0000256" key="1">
    <source>
        <dbReference type="ARBA" id="ARBA00004496"/>
    </source>
</evidence>
<organism evidence="7 8">
    <name type="scientific">Shimazuella alba</name>
    <dbReference type="NCBI Taxonomy" id="2690964"/>
    <lineage>
        <taxon>Bacteria</taxon>
        <taxon>Bacillati</taxon>
        <taxon>Bacillota</taxon>
        <taxon>Bacilli</taxon>
        <taxon>Bacillales</taxon>
        <taxon>Thermoactinomycetaceae</taxon>
        <taxon>Shimazuella</taxon>
    </lineage>
</organism>
<gene>
    <name evidence="7" type="ORF">GSM42_10750</name>
</gene>
<dbReference type="InterPro" id="IPR039422">
    <property type="entry name" value="MarR/SlyA-like"/>
</dbReference>
<dbReference type="AlphaFoldDB" id="A0A6I4VVP6"/>
<comment type="subcellular location">
    <subcellularLocation>
        <location evidence="1">Cytoplasm</location>
    </subcellularLocation>
</comment>
<dbReference type="Pfam" id="PF22381">
    <property type="entry name" value="Staph_reg_Sar_Rot"/>
    <property type="match status" value="1"/>
</dbReference>
<dbReference type="Gene3D" id="1.10.10.10">
    <property type="entry name" value="Winged helix-like DNA-binding domain superfamily/Winged helix DNA-binding domain"/>
    <property type="match status" value="1"/>
</dbReference>
<dbReference type="PROSITE" id="PS50995">
    <property type="entry name" value="HTH_MARR_2"/>
    <property type="match status" value="1"/>
</dbReference>
<dbReference type="InterPro" id="IPR000835">
    <property type="entry name" value="HTH_MarR-typ"/>
</dbReference>
<evidence type="ECO:0000313" key="7">
    <source>
        <dbReference type="EMBL" id="MXQ54185.1"/>
    </source>
</evidence>
<feature type="domain" description="HTH marR-type" evidence="6">
    <location>
        <begin position="11"/>
        <end position="141"/>
    </location>
</feature>
<dbReference type="GO" id="GO:0003677">
    <property type="term" value="F:DNA binding"/>
    <property type="evidence" value="ECO:0007669"/>
    <property type="project" value="UniProtKB-KW"/>
</dbReference>
<dbReference type="RefSeq" id="WP_160801541.1">
    <property type="nucleotide sequence ID" value="NZ_WUUL01000006.1"/>
</dbReference>
<name>A0A6I4VVP6_9BACL</name>
<accession>A0A6I4VVP6</accession>
<dbReference type="GO" id="GO:0005737">
    <property type="term" value="C:cytoplasm"/>
    <property type="evidence" value="ECO:0007669"/>
    <property type="project" value="UniProtKB-SubCell"/>
</dbReference>
<protein>
    <submittedName>
        <fullName evidence="7">MarR family transcriptional regulator</fullName>
    </submittedName>
</protein>
<dbReference type="InterPro" id="IPR036390">
    <property type="entry name" value="WH_DNA-bd_sf"/>
</dbReference>
<evidence type="ECO:0000256" key="2">
    <source>
        <dbReference type="ARBA" id="ARBA00022490"/>
    </source>
</evidence>
<dbReference type="Proteomes" id="UP000430692">
    <property type="component" value="Unassembled WGS sequence"/>
</dbReference>
<proteinExistence type="predicted"/>
<dbReference type="SUPFAM" id="SSF46785">
    <property type="entry name" value="Winged helix' DNA-binding domain"/>
    <property type="match status" value="1"/>
</dbReference>
<evidence type="ECO:0000256" key="3">
    <source>
        <dbReference type="ARBA" id="ARBA00023015"/>
    </source>
</evidence>
<reference evidence="7 8" key="1">
    <citation type="submission" date="2019-12" db="EMBL/GenBank/DDBJ databases">
        <title>Whole-genome analyses of novel actinobacteria.</title>
        <authorList>
            <person name="Sahin N."/>
            <person name="Saygin H."/>
        </authorList>
    </citation>
    <scope>NUCLEOTIDE SEQUENCE [LARGE SCALE GENOMIC DNA]</scope>
    <source>
        <strain evidence="7 8">KC615</strain>
    </source>
</reference>
<comment type="caution">
    <text evidence="7">The sequence shown here is derived from an EMBL/GenBank/DDBJ whole genome shotgun (WGS) entry which is preliminary data.</text>
</comment>
<dbReference type="PRINTS" id="PR00598">
    <property type="entry name" value="HTHMARR"/>
</dbReference>
<evidence type="ECO:0000313" key="8">
    <source>
        <dbReference type="Proteomes" id="UP000430692"/>
    </source>
</evidence>